<dbReference type="Proteomes" id="UP000245771">
    <property type="component" value="Unassembled WGS sequence"/>
</dbReference>
<feature type="region of interest" description="Disordered" evidence="1">
    <location>
        <begin position="174"/>
        <end position="210"/>
    </location>
</feature>
<evidence type="ECO:0000313" key="2">
    <source>
        <dbReference type="EMBL" id="PWN34903.1"/>
    </source>
</evidence>
<evidence type="ECO:0000256" key="1">
    <source>
        <dbReference type="SAM" id="MobiDB-lite"/>
    </source>
</evidence>
<feature type="compositionally biased region" description="Basic and acidic residues" evidence="1">
    <location>
        <begin position="174"/>
        <end position="201"/>
    </location>
</feature>
<accession>A0A316VF09</accession>
<dbReference type="AlphaFoldDB" id="A0A316VF09"/>
<sequence>MGNNLVSRFSPSQCPDTEKMQSPLLLSLLQEKIREDDAFRFVNFPQHSSVPDRINHSQRSKRESDSFLSSPLYEGAKEDIRLRAKQVGWVREDTDEPLASPSISPRSSVESRIPSPTSPQSEPIRSPPTTKDEAIRPVSALLQWPHLGSDGEKVTFDTYAHHLRHMLTLKIDESSRRTSREMHSKEHYRTSREMHSEDRHRAMSLKSTSTERSIVRDIGWDDDEPLKRHYSIRKSLDPKHSNTPNNNGNGVSWTKKLRTFGNRKYQMRNFAEEVRFDSIREAEPLTVDGQSPVSIQTQTTDDSNTVDRVLAAGPQPKPMAPKLKDRSFAVYHGMISM</sequence>
<gene>
    <name evidence="2" type="ORF">FA14DRAFT_178298</name>
</gene>
<dbReference type="GeneID" id="37022616"/>
<protein>
    <submittedName>
        <fullName evidence="2">Uncharacterized protein</fullName>
    </submittedName>
</protein>
<feature type="compositionally biased region" description="Polar residues" evidence="1">
    <location>
        <begin position="118"/>
        <end position="129"/>
    </location>
</feature>
<name>A0A316VF09_9BASI</name>
<feature type="region of interest" description="Disordered" evidence="1">
    <location>
        <begin position="47"/>
        <end position="70"/>
    </location>
</feature>
<dbReference type="RefSeq" id="XP_025355205.1">
    <property type="nucleotide sequence ID" value="XM_025500835.1"/>
</dbReference>
<feature type="compositionally biased region" description="Polar residues" evidence="1">
    <location>
        <begin position="241"/>
        <end position="252"/>
    </location>
</feature>
<feature type="region of interest" description="Disordered" evidence="1">
    <location>
        <begin position="92"/>
        <end position="132"/>
    </location>
</feature>
<feature type="compositionally biased region" description="Low complexity" evidence="1">
    <location>
        <begin position="100"/>
        <end position="115"/>
    </location>
</feature>
<feature type="region of interest" description="Disordered" evidence="1">
    <location>
        <begin position="233"/>
        <end position="253"/>
    </location>
</feature>
<dbReference type="EMBL" id="KZ819603">
    <property type="protein sequence ID" value="PWN34903.1"/>
    <property type="molecule type" value="Genomic_DNA"/>
</dbReference>
<dbReference type="InParanoid" id="A0A316VF09"/>
<keyword evidence="3" id="KW-1185">Reference proteome</keyword>
<reference evidence="2 3" key="1">
    <citation type="journal article" date="2018" name="Mol. Biol. Evol.">
        <title>Broad Genomic Sampling Reveals a Smut Pathogenic Ancestry of the Fungal Clade Ustilaginomycotina.</title>
        <authorList>
            <person name="Kijpornyongpan T."/>
            <person name="Mondo S.J."/>
            <person name="Barry K."/>
            <person name="Sandor L."/>
            <person name="Lee J."/>
            <person name="Lipzen A."/>
            <person name="Pangilinan J."/>
            <person name="LaButti K."/>
            <person name="Hainaut M."/>
            <person name="Henrissat B."/>
            <person name="Grigoriev I.V."/>
            <person name="Spatafora J.W."/>
            <person name="Aime M.C."/>
        </authorList>
    </citation>
    <scope>NUCLEOTIDE SEQUENCE [LARGE SCALE GENOMIC DNA]</scope>
    <source>
        <strain evidence="2 3">MCA 3882</strain>
    </source>
</reference>
<evidence type="ECO:0000313" key="3">
    <source>
        <dbReference type="Proteomes" id="UP000245771"/>
    </source>
</evidence>
<proteinExistence type="predicted"/>
<organism evidence="2 3">
    <name type="scientific">Meira miltonrushii</name>
    <dbReference type="NCBI Taxonomy" id="1280837"/>
    <lineage>
        <taxon>Eukaryota</taxon>
        <taxon>Fungi</taxon>
        <taxon>Dikarya</taxon>
        <taxon>Basidiomycota</taxon>
        <taxon>Ustilaginomycotina</taxon>
        <taxon>Exobasidiomycetes</taxon>
        <taxon>Exobasidiales</taxon>
        <taxon>Brachybasidiaceae</taxon>
        <taxon>Meira</taxon>
    </lineage>
</organism>